<evidence type="ECO:0000313" key="1">
    <source>
        <dbReference type="EMBL" id="MDR7073977.1"/>
    </source>
</evidence>
<accession>A0ABU1U3H2</accession>
<sequence length="155" mass="17786">MDKLTESEWHRKQAVENFNKTWDFIDKENRSKEDDLKMIHMAHTSRFHWGIAGGPLNLARGEWQISRVYSILNMGNSALLHAEHSLNICLENGFADFDLAFAYEAMARAHMISGNKVKTEEFYTLALKASEDIAKKEDTDYFLSELNSIKIVSNA</sequence>
<dbReference type="SUPFAM" id="SSF48452">
    <property type="entry name" value="TPR-like"/>
    <property type="match status" value="1"/>
</dbReference>
<dbReference type="Proteomes" id="UP001258181">
    <property type="component" value="Unassembled WGS sequence"/>
</dbReference>
<protein>
    <submittedName>
        <fullName evidence="1">Uncharacterized protein</fullName>
    </submittedName>
</protein>
<reference evidence="1 2" key="1">
    <citation type="submission" date="2023-07" db="EMBL/GenBank/DDBJ databases">
        <title>Sorghum-associated microbial communities from plants grown in Nebraska, USA.</title>
        <authorList>
            <person name="Schachtman D."/>
        </authorList>
    </citation>
    <scope>NUCLEOTIDE SEQUENCE [LARGE SCALE GENOMIC DNA]</scope>
    <source>
        <strain evidence="1 2">BE211</strain>
    </source>
</reference>
<dbReference type="RefSeq" id="WP_310260173.1">
    <property type="nucleotide sequence ID" value="NZ_JAVDWA010000005.1"/>
</dbReference>
<evidence type="ECO:0000313" key="2">
    <source>
        <dbReference type="Proteomes" id="UP001258181"/>
    </source>
</evidence>
<keyword evidence="2" id="KW-1185">Reference proteome</keyword>
<comment type="caution">
    <text evidence="1">The sequence shown here is derived from an EMBL/GenBank/DDBJ whole genome shotgun (WGS) entry which is preliminary data.</text>
</comment>
<gene>
    <name evidence="1" type="ORF">J2X07_002967</name>
</gene>
<proteinExistence type="predicted"/>
<name>A0ABU1U3H2_9BACL</name>
<dbReference type="InterPro" id="IPR011990">
    <property type="entry name" value="TPR-like_helical_dom_sf"/>
</dbReference>
<dbReference type="EMBL" id="JAVDWA010000005">
    <property type="protein sequence ID" value="MDR7073977.1"/>
    <property type="molecule type" value="Genomic_DNA"/>
</dbReference>
<organism evidence="1 2">
    <name type="scientific">Fictibacillus barbaricus</name>
    <dbReference type="NCBI Taxonomy" id="182136"/>
    <lineage>
        <taxon>Bacteria</taxon>
        <taxon>Bacillati</taxon>
        <taxon>Bacillota</taxon>
        <taxon>Bacilli</taxon>
        <taxon>Bacillales</taxon>
        <taxon>Fictibacillaceae</taxon>
        <taxon>Fictibacillus</taxon>
    </lineage>
</organism>